<dbReference type="EMBL" id="WWCW01000209">
    <property type="protein sequence ID" value="MYM91466.1"/>
    <property type="molecule type" value="Genomic_DNA"/>
</dbReference>
<feature type="transmembrane region" description="Helical" evidence="1">
    <location>
        <begin position="167"/>
        <end position="189"/>
    </location>
</feature>
<feature type="transmembrane region" description="Helical" evidence="1">
    <location>
        <begin position="55"/>
        <end position="74"/>
    </location>
</feature>
<evidence type="ECO:0000313" key="4">
    <source>
        <dbReference type="Proteomes" id="UP000470302"/>
    </source>
</evidence>
<organism evidence="3 4">
    <name type="scientific">Duganella vulcania</name>
    <dbReference type="NCBI Taxonomy" id="2692166"/>
    <lineage>
        <taxon>Bacteria</taxon>
        <taxon>Pseudomonadati</taxon>
        <taxon>Pseudomonadota</taxon>
        <taxon>Betaproteobacteria</taxon>
        <taxon>Burkholderiales</taxon>
        <taxon>Oxalobacteraceae</taxon>
        <taxon>Telluria group</taxon>
        <taxon>Duganella</taxon>
    </lineage>
</organism>
<gene>
    <name evidence="3" type="ORF">GTP91_30355</name>
</gene>
<keyword evidence="1" id="KW-1133">Transmembrane helix</keyword>
<accession>A0A845GE34</accession>
<feature type="domain" description="Fatty acid desaturase" evidence="2">
    <location>
        <begin position="60"/>
        <end position="283"/>
    </location>
</feature>
<feature type="transmembrane region" description="Helical" evidence="1">
    <location>
        <begin position="195"/>
        <end position="215"/>
    </location>
</feature>
<comment type="caution">
    <text evidence="3">The sequence shown here is derived from an EMBL/GenBank/DDBJ whole genome shotgun (WGS) entry which is preliminary data.</text>
</comment>
<keyword evidence="1" id="KW-0472">Membrane</keyword>
<sequence length="307" mass="34797">MYTVCEAAKPIAVPGSKQKALQALIQPPVIAWPTIFIWLSVMVLIPVCDWLAIRGAIPLWTACILNSLIMYPLFGVMHDATHRAISKIPAVNDWVGSIALILAAPYVGLGVFRWAHMQHHRFTNGPKDPDNWVHGAWWTLPFRWATYDLYYLSFIIRSEDKIGRKQLGYTSINAALTAMAVVALVHAGYGREVLILWFIPARITLAYFGFVFFWLPHVKNDVSAQENLTLASGIRLGYERFFNIVCQYQNYHLLHHLWPSTPPYNHPKIWRLMKEDIMRRDLAVQYGFALTPTVVQGKSGASGGDHA</sequence>
<proteinExistence type="predicted"/>
<dbReference type="RefSeq" id="WP_161100101.1">
    <property type="nucleotide sequence ID" value="NZ_WWCW01000209.1"/>
</dbReference>
<dbReference type="GO" id="GO:0006629">
    <property type="term" value="P:lipid metabolic process"/>
    <property type="evidence" value="ECO:0007669"/>
    <property type="project" value="InterPro"/>
</dbReference>
<evidence type="ECO:0000259" key="2">
    <source>
        <dbReference type="Pfam" id="PF00487"/>
    </source>
</evidence>
<dbReference type="Proteomes" id="UP000470302">
    <property type="component" value="Unassembled WGS sequence"/>
</dbReference>
<reference evidence="3 4" key="1">
    <citation type="submission" date="2020-01" db="EMBL/GenBank/DDBJ databases">
        <title>Novel species isolated from a subtropical stream in China.</title>
        <authorList>
            <person name="Lu H."/>
        </authorList>
    </citation>
    <scope>NUCLEOTIDE SEQUENCE [LARGE SCALE GENOMIC DNA]</scope>
    <source>
        <strain evidence="3 4">FT82W</strain>
    </source>
</reference>
<dbReference type="AlphaFoldDB" id="A0A845GE34"/>
<feature type="transmembrane region" description="Helical" evidence="1">
    <location>
        <begin position="29"/>
        <end position="48"/>
    </location>
</feature>
<evidence type="ECO:0000313" key="3">
    <source>
        <dbReference type="EMBL" id="MYM91466.1"/>
    </source>
</evidence>
<dbReference type="Pfam" id="PF00487">
    <property type="entry name" value="FA_desaturase"/>
    <property type="match status" value="1"/>
</dbReference>
<protein>
    <recommendedName>
        <fullName evidence="2">Fatty acid desaturase domain-containing protein</fullName>
    </recommendedName>
</protein>
<keyword evidence="1" id="KW-0812">Transmembrane</keyword>
<feature type="transmembrane region" description="Helical" evidence="1">
    <location>
        <begin position="94"/>
        <end position="112"/>
    </location>
</feature>
<name>A0A845GE34_9BURK</name>
<evidence type="ECO:0000256" key="1">
    <source>
        <dbReference type="SAM" id="Phobius"/>
    </source>
</evidence>
<dbReference type="InterPro" id="IPR005804">
    <property type="entry name" value="FA_desaturase_dom"/>
</dbReference>